<dbReference type="CDD" id="cd05008">
    <property type="entry name" value="SIS_GlmS_GlmD_1"/>
    <property type="match status" value="1"/>
</dbReference>
<dbReference type="EMBL" id="UPPP01000093">
    <property type="protein sequence ID" value="VBB08538.1"/>
    <property type="molecule type" value="Genomic_DNA"/>
</dbReference>
<dbReference type="GO" id="GO:1901135">
    <property type="term" value="P:carbohydrate derivative metabolic process"/>
    <property type="evidence" value="ECO:0007669"/>
    <property type="project" value="InterPro"/>
</dbReference>
<dbReference type="GO" id="GO:0016853">
    <property type="term" value="F:isomerase activity"/>
    <property type="evidence" value="ECO:0007669"/>
    <property type="project" value="UniProtKB-KW"/>
</dbReference>
<dbReference type="GO" id="GO:0009401">
    <property type="term" value="P:phosphoenolpyruvate-dependent sugar phosphotransferase system"/>
    <property type="evidence" value="ECO:0007669"/>
    <property type="project" value="TreeGrafter"/>
</dbReference>
<keyword evidence="1" id="KW-0677">Repeat</keyword>
<evidence type="ECO:0000313" key="4">
    <source>
        <dbReference type="Proteomes" id="UP000277811"/>
    </source>
</evidence>
<dbReference type="PANTHER" id="PTHR32502">
    <property type="entry name" value="N-ACETYLGALACTOSAMINE PERMEASE II COMPONENT-RELATED"/>
    <property type="match status" value="1"/>
</dbReference>
<sequence>MCEIFGFERETVLERKSGDTVDEILRQPDVWKSIYGKIVLRKEEIKNFIMKIGKDTRVIFTGAGSSGFIGDALAPLVRKELGFNHVESIHTTDIVANPEQYLIKDIETLLISFGRSGNSPESVAAIQLAEKMIDNVFHIVITCNSQGELAGITNERTLNFKFDEAHDNGFAMTSSTSGMLLAAYSILNSSEDLSKPVDTVANYAEAVIESKQRMIASAYQKHVDRMVVLGAGNLFGIARESALKLLELTAGKIISRYDTPMGFRHGPKAMLTPNTVIMYFVSNNEYTQKYDMDMIRELSQSRKHKLLIVSDQYDAKIKELADIYVFNSEQEKLTDAFTFFIPLLVAQIFALYASLQLGCTPDNPFPSGEVNKVVQGVSIHI</sequence>
<dbReference type="RefSeq" id="WP_122629414.1">
    <property type="nucleotide sequence ID" value="NZ_UPPP01000093.1"/>
</dbReference>
<gene>
    <name evidence="3" type="ORF">LUCI_3816</name>
</gene>
<dbReference type="InterPro" id="IPR050303">
    <property type="entry name" value="GatZ_KbaZ_carbometab"/>
</dbReference>
<evidence type="ECO:0000313" key="3">
    <source>
        <dbReference type="EMBL" id="VBB08538.1"/>
    </source>
</evidence>
<dbReference type="AlphaFoldDB" id="A0A498RHC2"/>
<evidence type="ECO:0000256" key="1">
    <source>
        <dbReference type="ARBA" id="ARBA00022737"/>
    </source>
</evidence>
<proteinExistence type="predicted"/>
<dbReference type="InterPro" id="IPR046348">
    <property type="entry name" value="SIS_dom_sf"/>
</dbReference>
<accession>A0A498RHC2</accession>
<dbReference type="GO" id="GO:0097367">
    <property type="term" value="F:carbohydrate derivative binding"/>
    <property type="evidence" value="ECO:0007669"/>
    <property type="project" value="InterPro"/>
</dbReference>
<dbReference type="SUPFAM" id="SSF53697">
    <property type="entry name" value="SIS domain"/>
    <property type="match status" value="1"/>
</dbReference>
<organism evidence="3 4">
    <name type="scientific">Lucifera butyrica</name>
    <dbReference type="NCBI Taxonomy" id="1351585"/>
    <lineage>
        <taxon>Bacteria</taxon>
        <taxon>Bacillati</taxon>
        <taxon>Bacillota</taxon>
        <taxon>Negativicutes</taxon>
        <taxon>Veillonellales</taxon>
        <taxon>Veillonellaceae</taxon>
        <taxon>Lucifera</taxon>
    </lineage>
</organism>
<dbReference type="GO" id="GO:0005886">
    <property type="term" value="C:plasma membrane"/>
    <property type="evidence" value="ECO:0007669"/>
    <property type="project" value="TreeGrafter"/>
</dbReference>
<name>A0A498RHC2_9FIRM</name>
<dbReference type="InterPro" id="IPR035466">
    <property type="entry name" value="GlmS/AgaS_SIS"/>
</dbReference>
<dbReference type="Proteomes" id="UP000277811">
    <property type="component" value="Unassembled WGS sequence"/>
</dbReference>
<protein>
    <submittedName>
        <fullName evidence="3">Sugar isomerase (Sis)</fullName>
    </submittedName>
</protein>
<dbReference type="PANTHER" id="PTHR32502:SF3">
    <property type="entry name" value="D-GALACTOSAMINE-6-PHOSPHATE DEAMINASE AGAS-RELATED"/>
    <property type="match status" value="1"/>
</dbReference>
<evidence type="ECO:0000259" key="2">
    <source>
        <dbReference type="PROSITE" id="PS51464"/>
    </source>
</evidence>
<dbReference type="Gene3D" id="3.40.50.10490">
    <property type="entry name" value="Glucose-6-phosphate isomerase like protein, domain 1"/>
    <property type="match status" value="2"/>
</dbReference>
<feature type="domain" description="SIS" evidence="2">
    <location>
        <begin position="215"/>
        <end position="364"/>
    </location>
</feature>
<keyword evidence="4" id="KW-1185">Reference proteome</keyword>
<dbReference type="OrthoDB" id="9779207at2"/>
<feature type="domain" description="SIS" evidence="2">
    <location>
        <begin position="45"/>
        <end position="196"/>
    </location>
</feature>
<dbReference type="InterPro" id="IPR001347">
    <property type="entry name" value="SIS_dom"/>
</dbReference>
<dbReference type="Pfam" id="PF01380">
    <property type="entry name" value="SIS"/>
    <property type="match status" value="2"/>
</dbReference>
<reference evidence="3 4" key="1">
    <citation type="submission" date="2018-06" db="EMBL/GenBank/DDBJ databases">
        <authorList>
            <person name="Strepis N."/>
        </authorList>
    </citation>
    <scope>NUCLEOTIDE SEQUENCE [LARGE SCALE GENOMIC DNA]</scope>
    <source>
        <strain evidence="3">LUCI</strain>
    </source>
</reference>
<keyword evidence="3" id="KW-0413">Isomerase</keyword>
<dbReference type="PROSITE" id="PS51464">
    <property type="entry name" value="SIS"/>
    <property type="match status" value="2"/>
</dbReference>